<evidence type="ECO:0000313" key="3">
    <source>
        <dbReference type="Proteomes" id="UP001623592"/>
    </source>
</evidence>
<evidence type="ECO:0000256" key="1">
    <source>
        <dbReference type="SAM" id="Phobius"/>
    </source>
</evidence>
<proteinExistence type="predicted"/>
<accession>A0ABW8TGV2</accession>
<feature type="transmembrane region" description="Helical" evidence="1">
    <location>
        <begin position="12"/>
        <end position="32"/>
    </location>
</feature>
<name>A0ABW8TGV2_9CLOT</name>
<keyword evidence="1" id="KW-1133">Transmembrane helix</keyword>
<dbReference type="Pfam" id="PF12670">
    <property type="entry name" value="DUF3792"/>
    <property type="match status" value="1"/>
</dbReference>
<protein>
    <submittedName>
        <fullName evidence="2">TIGR04086 family membrane protein</fullName>
    </submittedName>
</protein>
<dbReference type="NCBIfam" id="TIGR04086">
    <property type="entry name" value="TIGR04086_membr"/>
    <property type="match status" value="1"/>
</dbReference>
<dbReference type="EMBL" id="JBJIAA010000012">
    <property type="protein sequence ID" value="MFL0251766.1"/>
    <property type="molecule type" value="Genomic_DNA"/>
</dbReference>
<comment type="caution">
    <text evidence="2">The sequence shown here is derived from an EMBL/GenBank/DDBJ whole genome shotgun (WGS) entry which is preliminary data.</text>
</comment>
<feature type="transmembrane region" description="Helical" evidence="1">
    <location>
        <begin position="69"/>
        <end position="90"/>
    </location>
</feature>
<feature type="transmembrane region" description="Helical" evidence="1">
    <location>
        <begin position="44"/>
        <end position="62"/>
    </location>
</feature>
<keyword evidence="1" id="KW-0812">Transmembrane</keyword>
<sequence length="122" mass="13165">MDNMKICISASLGVLRAFVITLIVILIFAFVATKVHFSDGITNMIIMVSTLISIMYGSIYASKKSGRKGWLNGLLVGGLYIVIFYIVSIICGSSSKLEVRDFVRVVLAVLVGTLSGMLGINI</sequence>
<keyword evidence="3" id="KW-1185">Reference proteome</keyword>
<gene>
    <name evidence="2" type="ORF">ACJDT4_15210</name>
</gene>
<evidence type="ECO:0000313" key="2">
    <source>
        <dbReference type="EMBL" id="MFL0251766.1"/>
    </source>
</evidence>
<dbReference type="InterPro" id="IPR023804">
    <property type="entry name" value="DUF3792_TM"/>
</dbReference>
<dbReference type="RefSeq" id="WP_406788417.1">
    <property type="nucleotide sequence ID" value="NZ_JBJIAA010000012.1"/>
</dbReference>
<reference evidence="2 3" key="1">
    <citation type="submission" date="2024-11" db="EMBL/GenBank/DDBJ databases">
        <authorList>
            <person name="Heng Y.C."/>
            <person name="Lim A.C.H."/>
            <person name="Lee J.K.Y."/>
            <person name="Kittelmann S."/>
        </authorList>
    </citation>
    <scope>NUCLEOTIDE SEQUENCE [LARGE SCALE GENOMIC DNA]</scope>
    <source>
        <strain evidence="2 3">WILCCON 0114</strain>
    </source>
</reference>
<keyword evidence="1" id="KW-0472">Membrane</keyword>
<feature type="transmembrane region" description="Helical" evidence="1">
    <location>
        <begin position="102"/>
        <end position="120"/>
    </location>
</feature>
<organism evidence="2 3">
    <name type="scientific">Clostridium neuense</name>
    <dbReference type="NCBI Taxonomy" id="1728934"/>
    <lineage>
        <taxon>Bacteria</taxon>
        <taxon>Bacillati</taxon>
        <taxon>Bacillota</taxon>
        <taxon>Clostridia</taxon>
        <taxon>Eubacteriales</taxon>
        <taxon>Clostridiaceae</taxon>
        <taxon>Clostridium</taxon>
    </lineage>
</organism>
<dbReference type="Proteomes" id="UP001623592">
    <property type="component" value="Unassembled WGS sequence"/>
</dbReference>